<feature type="domain" description="SCP" evidence="2">
    <location>
        <begin position="24"/>
        <end position="152"/>
    </location>
</feature>
<dbReference type="Proteomes" id="UP000591131">
    <property type="component" value="Unassembled WGS sequence"/>
</dbReference>
<evidence type="ECO:0000313" key="3">
    <source>
        <dbReference type="EMBL" id="KAF4655117.1"/>
    </source>
</evidence>
<proteinExistence type="predicted"/>
<dbReference type="Pfam" id="PF00188">
    <property type="entry name" value="CAP"/>
    <property type="match status" value="1"/>
</dbReference>
<name>A0A7J6L7D8_PERCH</name>
<dbReference type="InterPro" id="IPR035940">
    <property type="entry name" value="CAP_sf"/>
</dbReference>
<dbReference type="InterPro" id="IPR014044">
    <property type="entry name" value="CAP_dom"/>
</dbReference>
<evidence type="ECO:0000313" key="4">
    <source>
        <dbReference type="Proteomes" id="UP000591131"/>
    </source>
</evidence>
<accession>A0A7J6L7D8</accession>
<feature type="signal peptide" evidence="1">
    <location>
        <begin position="1"/>
        <end position="17"/>
    </location>
</feature>
<organism evidence="3 4">
    <name type="scientific">Perkinsus chesapeaki</name>
    <name type="common">Clam parasite</name>
    <name type="synonym">Perkinsus andrewsi</name>
    <dbReference type="NCBI Taxonomy" id="330153"/>
    <lineage>
        <taxon>Eukaryota</taxon>
        <taxon>Sar</taxon>
        <taxon>Alveolata</taxon>
        <taxon>Perkinsozoa</taxon>
        <taxon>Perkinsea</taxon>
        <taxon>Perkinsida</taxon>
        <taxon>Perkinsidae</taxon>
        <taxon>Perkinsus</taxon>
    </lineage>
</organism>
<keyword evidence="4" id="KW-1185">Reference proteome</keyword>
<dbReference type="OrthoDB" id="337038at2759"/>
<evidence type="ECO:0000259" key="2">
    <source>
        <dbReference type="Pfam" id="PF00188"/>
    </source>
</evidence>
<dbReference type="EMBL" id="JAAPAO010000677">
    <property type="protein sequence ID" value="KAF4655117.1"/>
    <property type="molecule type" value="Genomic_DNA"/>
</dbReference>
<comment type="caution">
    <text evidence="3">The sequence shown here is derived from an EMBL/GenBank/DDBJ whole genome shotgun (WGS) entry which is preliminary data.</text>
</comment>
<keyword evidence="1" id="KW-0732">Signal</keyword>
<reference evidence="3 4" key="1">
    <citation type="submission" date="2020-04" db="EMBL/GenBank/DDBJ databases">
        <title>Perkinsus chesapeaki whole genome sequence.</title>
        <authorList>
            <person name="Bogema D.R."/>
        </authorList>
    </citation>
    <scope>NUCLEOTIDE SEQUENCE [LARGE SCALE GENOMIC DNA]</scope>
    <source>
        <strain evidence="3">ATCC PRA-425</strain>
    </source>
</reference>
<feature type="chain" id="PRO_5029740274" description="SCP domain-containing protein" evidence="1">
    <location>
        <begin position="18"/>
        <end position="264"/>
    </location>
</feature>
<evidence type="ECO:0000256" key="1">
    <source>
        <dbReference type="SAM" id="SignalP"/>
    </source>
</evidence>
<dbReference type="SUPFAM" id="SSF55797">
    <property type="entry name" value="PR-1-like"/>
    <property type="match status" value="1"/>
</dbReference>
<sequence>MVPIISIFILTAALTEADFGKSWLNTINYFRCLHDAPPLAEDSELKQLATHWAQTMRSKSLGGDSHSDLQRISPRVRTELVVSYKGEGSPICAPGESSNFNEDCATLSWYMQYDESWKGVGSWKGRMPNITNFFTLVFKPYDRVGCAKIDDNYVCQFGSSRCLRIDSSTENGQPDEACLATDPPSMSTWWEGNCEDEVKCVAARNEDKYKNDRCGKSPGDLDAPYSAGKGWYKTVAKVADSSGSPSAGSFAVGIITAAAMLMLY</sequence>
<gene>
    <name evidence="3" type="ORF">FOL47_009567</name>
</gene>
<dbReference type="AlphaFoldDB" id="A0A7J6L7D8"/>
<dbReference type="Gene3D" id="3.40.33.10">
    <property type="entry name" value="CAP"/>
    <property type="match status" value="1"/>
</dbReference>
<protein>
    <recommendedName>
        <fullName evidence="2">SCP domain-containing protein</fullName>
    </recommendedName>
</protein>